<dbReference type="PANTHER" id="PTHR32071:SF120">
    <property type="entry name" value="TRANSCRIPTIONAL REGULATOR-RELATED"/>
    <property type="match status" value="1"/>
</dbReference>
<dbReference type="Proteomes" id="UP001446205">
    <property type="component" value="Unassembled WGS sequence"/>
</dbReference>
<dbReference type="PRINTS" id="PR01590">
    <property type="entry name" value="HTHFIS"/>
</dbReference>
<dbReference type="PROSITE" id="PS00688">
    <property type="entry name" value="SIGMA54_INTERACT_3"/>
    <property type="match status" value="1"/>
</dbReference>
<dbReference type="InterPro" id="IPR009057">
    <property type="entry name" value="Homeodomain-like_sf"/>
</dbReference>
<evidence type="ECO:0000313" key="8">
    <source>
        <dbReference type="Proteomes" id="UP001446205"/>
    </source>
</evidence>
<dbReference type="InterPro" id="IPR058031">
    <property type="entry name" value="AAA_lid_NorR"/>
</dbReference>
<dbReference type="Gene3D" id="1.10.8.60">
    <property type="match status" value="1"/>
</dbReference>
<dbReference type="Gene3D" id="1.10.10.60">
    <property type="entry name" value="Homeodomain-like"/>
    <property type="match status" value="1"/>
</dbReference>
<dbReference type="InterPro" id="IPR003593">
    <property type="entry name" value="AAA+_ATPase"/>
</dbReference>
<dbReference type="InterPro" id="IPR025944">
    <property type="entry name" value="Sigma_54_int_dom_CS"/>
</dbReference>
<proteinExistence type="predicted"/>
<protein>
    <submittedName>
        <fullName evidence="7">Sigma-54 dependent transcriptional regulator</fullName>
    </submittedName>
</protein>
<dbReference type="InterPro" id="IPR002197">
    <property type="entry name" value="HTH_Fis"/>
</dbReference>
<name>A0ABU9D5U6_9PROT</name>
<dbReference type="InterPro" id="IPR027417">
    <property type="entry name" value="P-loop_NTPase"/>
</dbReference>
<comment type="caution">
    <text evidence="7">The sequence shown here is derived from an EMBL/GenBank/DDBJ whole genome shotgun (WGS) entry which is preliminary data.</text>
</comment>
<keyword evidence="3" id="KW-0805">Transcription regulation</keyword>
<sequence length="462" mass="51172">MRKSNILPLASFRDRPDRRRALFFQVGDSGFPVLPDIGIGEWDLYVANDLRQAFDFLDRQACQVGLLQFGKTLDARQVSEITALLDRYALMQWVALLARDSLEDASVCGLLSAYFHDYHTLPLDSSRLINTLGHAYGMAEMARRAQQPVAEATLGREMVGSSPAMQALFKTIHKVAATNAAVLIRGESGTGKELTALALHKQSLRAKGPFVAVNCGALPSNLVQSTLFGYEKGAFTGASQRKIGSIEAADGGTIFLDEIGDLPHAFQVNLLRFLQEKTITRVGGTENVSVDARVIAATHVDLEQAVAAGRFREDLYYRLNVLQVQVPALRERKEDIPLLARFFFDKFRSEGSSRLKGFSQAALHAMSSHDWPGNVRELVNRIRRATVMSEGRLITPADLELDGISLTRQLPTLEEARSVAERETIDQVLKHVGYNLSQAARHLGISRVTLYRLIERYGIDAH</sequence>
<evidence type="ECO:0000259" key="6">
    <source>
        <dbReference type="PROSITE" id="PS50045"/>
    </source>
</evidence>
<evidence type="ECO:0000256" key="4">
    <source>
        <dbReference type="ARBA" id="ARBA00023125"/>
    </source>
</evidence>
<dbReference type="PROSITE" id="PS00676">
    <property type="entry name" value="SIGMA54_INTERACT_2"/>
    <property type="match status" value="1"/>
</dbReference>
<keyword evidence="1" id="KW-0547">Nucleotide-binding</keyword>
<keyword evidence="5" id="KW-0804">Transcription</keyword>
<organism evidence="7 8">
    <name type="scientific">Thermithiobacillus plumbiphilus</name>
    <dbReference type="NCBI Taxonomy" id="1729899"/>
    <lineage>
        <taxon>Bacteria</taxon>
        <taxon>Pseudomonadati</taxon>
        <taxon>Pseudomonadota</taxon>
        <taxon>Acidithiobacillia</taxon>
        <taxon>Acidithiobacillales</taxon>
        <taxon>Thermithiobacillaceae</taxon>
        <taxon>Thermithiobacillus</taxon>
    </lineage>
</organism>
<dbReference type="PANTHER" id="PTHR32071">
    <property type="entry name" value="TRANSCRIPTIONAL REGULATORY PROTEIN"/>
    <property type="match status" value="1"/>
</dbReference>
<dbReference type="Pfam" id="PF02954">
    <property type="entry name" value="HTH_8"/>
    <property type="match status" value="1"/>
</dbReference>
<dbReference type="SMART" id="SM00382">
    <property type="entry name" value="AAA"/>
    <property type="match status" value="1"/>
</dbReference>
<evidence type="ECO:0000256" key="3">
    <source>
        <dbReference type="ARBA" id="ARBA00023015"/>
    </source>
</evidence>
<feature type="domain" description="Sigma-54 factor interaction" evidence="6">
    <location>
        <begin position="158"/>
        <end position="387"/>
    </location>
</feature>
<evidence type="ECO:0000256" key="1">
    <source>
        <dbReference type="ARBA" id="ARBA00022741"/>
    </source>
</evidence>
<dbReference type="InterPro" id="IPR045343">
    <property type="entry name" value="VpsR"/>
</dbReference>
<dbReference type="EMBL" id="JBBPCO010000003">
    <property type="protein sequence ID" value="MEK8088928.1"/>
    <property type="molecule type" value="Genomic_DNA"/>
</dbReference>
<dbReference type="Gene3D" id="3.40.50.300">
    <property type="entry name" value="P-loop containing nucleotide triphosphate hydrolases"/>
    <property type="match status" value="1"/>
</dbReference>
<dbReference type="InterPro" id="IPR002078">
    <property type="entry name" value="Sigma_54_int"/>
</dbReference>
<dbReference type="SUPFAM" id="SSF46689">
    <property type="entry name" value="Homeodomain-like"/>
    <property type="match status" value="1"/>
</dbReference>
<dbReference type="Pfam" id="PF25601">
    <property type="entry name" value="AAA_lid_14"/>
    <property type="match status" value="1"/>
</dbReference>
<dbReference type="Pfam" id="PF00158">
    <property type="entry name" value="Sigma54_activat"/>
    <property type="match status" value="1"/>
</dbReference>
<dbReference type="SUPFAM" id="SSF52540">
    <property type="entry name" value="P-loop containing nucleoside triphosphate hydrolases"/>
    <property type="match status" value="1"/>
</dbReference>
<keyword evidence="8" id="KW-1185">Reference proteome</keyword>
<evidence type="ECO:0000313" key="7">
    <source>
        <dbReference type="EMBL" id="MEK8088928.1"/>
    </source>
</evidence>
<dbReference type="RefSeq" id="WP_341369995.1">
    <property type="nucleotide sequence ID" value="NZ_JBBPCO010000003.1"/>
</dbReference>
<keyword evidence="4" id="KW-0238">DNA-binding</keyword>
<dbReference type="CDD" id="cd00009">
    <property type="entry name" value="AAA"/>
    <property type="match status" value="1"/>
</dbReference>
<reference evidence="7 8" key="1">
    <citation type="submission" date="2024-04" db="EMBL/GenBank/DDBJ databases">
        <authorList>
            <person name="Abashina T."/>
            <person name="Shaikin A."/>
        </authorList>
    </citation>
    <scope>NUCLEOTIDE SEQUENCE [LARGE SCALE GENOMIC DNA]</scope>
    <source>
        <strain evidence="7 8">AAFK</strain>
    </source>
</reference>
<gene>
    <name evidence="7" type="ORF">WOB96_04040</name>
</gene>
<dbReference type="InterPro" id="IPR025943">
    <property type="entry name" value="Sigma_54_int_dom_ATP-bd_2"/>
</dbReference>
<dbReference type="PROSITE" id="PS50045">
    <property type="entry name" value="SIGMA54_INTERACT_4"/>
    <property type="match status" value="1"/>
</dbReference>
<dbReference type="Pfam" id="PF20161">
    <property type="entry name" value="VpsR"/>
    <property type="match status" value="1"/>
</dbReference>
<evidence type="ECO:0000256" key="2">
    <source>
        <dbReference type="ARBA" id="ARBA00022840"/>
    </source>
</evidence>
<evidence type="ECO:0000256" key="5">
    <source>
        <dbReference type="ARBA" id="ARBA00023163"/>
    </source>
</evidence>
<accession>A0ABU9D5U6</accession>
<keyword evidence="2" id="KW-0067">ATP-binding</keyword>